<dbReference type="PANTHER" id="PTHR43261:SF6">
    <property type="entry name" value="ELONGATION FACTOR G-LIKE PROTEIN"/>
    <property type="match status" value="1"/>
</dbReference>
<evidence type="ECO:0000259" key="3">
    <source>
        <dbReference type="SMART" id="SM00838"/>
    </source>
</evidence>
<dbReference type="Pfam" id="PF00679">
    <property type="entry name" value="EFG_C"/>
    <property type="match status" value="1"/>
</dbReference>
<dbReference type="InterPro" id="IPR035649">
    <property type="entry name" value="EFG_V"/>
</dbReference>
<comment type="caution">
    <text evidence="4">The sequence shown here is derived from an EMBL/GenBank/DDBJ whole genome shotgun (WGS) entry which is preliminary data.</text>
</comment>
<evidence type="ECO:0000256" key="2">
    <source>
        <dbReference type="ARBA" id="ARBA00023134"/>
    </source>
</evidence>
<dbReference type="InterPro" id="IPR000640">
    <property type="entry name" value="EFG_V-like"/>
</dbReference>
<evidence type="ECO:0000256" key="1">
    <source>
        <dbReference type="ARBA" id="ARBA00022741"/>
    </source>
</evidence>
<dbReference type="Gene3D" id="3.30.230.10">
    <property type="match status" value="1"/>
</dbReference>
<dbReference type="InterPro" id="IPR020568">
    <property type="entry name" value="Ribosomal_Su5_D2-typ_SF"/>
</dbReference>
<name>A0A645BUH9_9ZZZZ</name>
<dbReference type="InterPro" id="IPR014721">
    <property type="entry name" value="Ribsml_uS5_D2-typ_fold_subgr"/>
</dbReference>
<keyword evidence="1" id="KW-0547">Nucleotide-binding</keyword>
<dbReference type="GO" id="GO:0005525">
    <property type="term" value="F:GTP binding"/>
    <property type="evidence" value="ECO:0007669"/>
    <property type="project" value="UniProtKB-KW"/>
</dbReference>
<dbReference type="CDD" id="cd03713">
    <property type="entry name" value="EFG_mtEFG_C"/>
    <property type="match status" value="1"/>
</dbReference>
<dbReference type="AlphaFoldDB" id="A0A645BUH9"/>
<dbReference type="Pfam" id="PF03764">
    <property type="entry name" value="EFG_IV"/>
    <property type="match status" value="1"/>
</dbReference>
<dbReference type="SMART" id="SM00838">
    <property type="entry name" value="EFG_C"/>
    <property type="match status" value="1"/>
</dbReference>
<accession>A0A645BUH9</accession>
<keyword evidence="4" id="KW-0648">Protein biosynthesis</keyword>
<proteinExistence type="predicted"/>
<sequence length="140" mass="15067">MVFLKATLVDGSYHPVDSSEMAFKTAASLAFKAGLEQANPVLLEPIGELHVFVPDNFTGDVMGDLNKRRGRVLGTNPMGDGETEVVAEVPMGEMGTYAIDLRSMTQSRARFTLDFARYEDCPPAAQEKAIAEAKALAAAE</sequence>
<dbReference type="Gene3D" id="3.30.70.240">
    <property type="match status" value="1"/>
</dbReference>
<dbReference type="GO" id="GO:0032790">
    <property type="term" value="P:ribosome disassembly"/>
    <property type="evidence" value="ECO:0007669"/>
    <property type="project" value="TreeGrafter"/>
</dbReference>
<dbReference type="InterPro" id="IPR005517">
    <property type="entry name" value="Transl_elong_EFG/EF2_IV"/>
</dbReference>
<reference evidence="4" key="1">
    <citation type="submission" date="2019-08" db="EMBL/GenBank/DDBJ databases">
        <authorList>
            <person name="Kucharzyk K."/>
            <person name="Murdoch R.W."/>
            <person name="Higgins S."/>
            <person name="Loffler F."/>
        </authorList>
    </citation>
    <scope>NUCLEOTIDE SEQUENCE</scope>
</reference>
<dbReference type="PANTHER" id="PTHR43261">
    <property type="entry name" value="TRANSLATION ELONGATION FACTOR G-RELATED"/>
    <property type="match status" value="1"/>
</dbReference>
<dbReference type="EMBL" id="VSSQ01022503">
    <property type="protein sequence ID" value="MPM68857.1"/>
    <property type="molecule type" value="Genomic_DNA"/>
</dbReference>
<dbReference type="SUPFAM" id="SSF54211">
    <property type="entry name" value="Ribosomal protein S5 domain 2-like"/>
    <property type="match status" value="1"/>
</dbReference>
<dbReference type="GO" id="GO:0003746">
    <property type="term" value="F:translation elongation factor activity"/>
    <property type="evidence" value="ECO:0007669"/>
    <property type="project" value="UniProtKB-KW"/>
</dbReference>
<keyword evidence="4" id="KW-0251">Elongation factor</keyword>
<keyword evidence="2" id="KW-0342">GTP-binding</keyword>
<protein>
    <submittedName>
        <fullName evidence="4">Elongation factor G</fullName>
    </submittedName>
</protein>
<organism evidence="4">
    <name type="scientific">bioreactor metagenome</name>
    <dbReference type="NCBI Taxonomy" id="1076179"/>
    <lineage>
        <taxon>unclassified sequences</taxon>
        <taxon>metagenomes</taxon>
        <taxon>ecological metagenomes</taxon>
    </lineage>
</organism>
<feature type="domain" description="Elongation factor EFG" evidence="3">
    <location>
        <begin position="41"/>
        <end position="129"/>
    </location>
</feature>
<dbReference type="FunFam" id="3.30.70.240:FF:000001">
    <property type="entry name" value="Elongation factor G"/>
    <property type="match status" value="1"/>
</dbReference>
<dbReference type="InterPro" id="IPR035647">
    <property type="entry name" value="EFG_III/V"/>
</dbReference>
<gene>
    <name evidence="4" type="primary">fusA_65</name>
    <name evidence="4" type="ORF">SDC9_115792</name>
</gene>
<dbReference type="SUPFAM" id="SSF54980">
    <property type="entry name" value="EF-G C-terminal domain-like"/>
    <property type="match status" value="1"/>
</dbReference>
<evidence type="ECO:0000313" key="4">
    <source>
        <dbReference type="EMBL" id="MPM68857.1"/>
    </source>
</evidence>